<proteinExistence type="predicted"/>
<evidence type="ECO:0000313" key="1">
    <source>
        <dbReference type="EMBL" id="KAK4017303.1"/>
    </source>
</evidence>
<protein>
    <submittedName>
        <fullName evidence="1">Uncharacterized protein</fullName>
    </submittedName>
</protein>
<name>A0ABQ9ZWX3_9CRUS</name>
<evidence type="ECO:0000313" key="2">
    <source>
        <dbReference type="Proteomes" id="UP001234178"/>
    </source>
</evidence>
<dbReference type="Proteomes" id="UP001234178">
    <property type="component" value="Unassembled WGS sequence"/>
</dbReference>
<comment type="caution">
    <text evidence="1">The sequence shown here is derived from an EMBL/GenBank/DDBJ whole genome shotgun (WGS) entry which is preliminary data.</text>
</comment>
<keyword evidence="2" id="KW-1185">Reference proteome</keyword>
<gene>
    <name evidence="1" type="ORF">OUZ56_032250</name>
</gene>
<reference evidence="1 2" key="1">
    <citation type="journal article" date="2023" name="Nucleic Acids Res.">
        <title>The hologenome of Daphnia magna reveals possible DNA methylation and microbiome-mediated evolution of the host genome.</title>
        <authorList>
            <person name="Chaturvedi A."/>
            <person name="Li X."/>
            <person name="Dhandapani V."/>
            <person name="Marshall H."/>
            <person name="Kissane S."/>
            <person name="Cuenca-Cambronero M."/>
            <person name="Asole G."/>
            <person name="Calvet F."/>
            <person name="Ruiz-Romero M."/>
            <person name="Marangio P."/>
            <person name="Guigo R."/>
            <person name="Rago D."/>
            <person name="Mirbahai L."/>
            <person name="Eastwood N."/>
            <person name="Colbourne J.K."/>
            <person name="Zhou J."/>
            <person name="Mallon E."/>
            <person name="Orsini L."/>
        </authorList>
    </citation>
    <scope>NUCLEOTIDE SEQUENCE [LARGE SCALE GENOMIC DNA]</scope>
    <source>
        <strain evidence="1">LRV0_1</strain>
    </source>
</reference>
<sequence length="141" mass="15834">MKGMPEKYRIKCLAENQDRMDVDNGPRNGPPAGIQAHTVYFSAANNVDYSAANTVDCSAANTVDYSAANTTRIIQGNSLLIHLFTSSGGPNKCIIKHPMDVRFQIKWMFVFGCQLDVRFRTSNGSPVWTFYGEDIRTYYNH</sequence>
<accession>A0ABQ9ZWX3</accession>
<organism evidence="1 2">
    <name type="scientific">Daphnia magna</name>
    <dbReference type="NCBI Taxonomy" id="35525"/>
    <lineage>
        <taxon>Eukaryota</taxon>
        <taxon>Metazoa</taxon>
        <taxon>Ecdysozoa</taxon>
        <taxon>Arthropoda</taxon>
        <taxon>Crustacea</taxon>
        <taxon>Branchiopoda</taxon>
        <taxon>Diplostraca</taxon>
        <taxon>Cladocera</taxon>
        <taxon>Anomopoda</taxon>
        <taxon>Daphniidae</taxon>
        <taxon>Daphnia</taxon>
    </lineage>
</organism>
<dbReference type="EMBL" id="JAOYFB010000005">
    <property type="protein sequence ID" value="KAK4017303.1"/>
    <property type="molecule type" value="Genomic_DNA"/>
</dbReference>